<reference evidence="1 2" key="1">
    <citation type="journal article" date="2014" name="Int. J. Syst. Evol. Microbiol.">
        <title>Listeria floridensis sp. nov., Listeria aquatica sp. nov., Listeria cornellensis sp. nov., Listeria riparia sp. nov. and Listeria grandensis sp. nov., from agricultural and natural environments.</title>
        <authorList>
            <person name="den Bakker H.C."/>
            <person name="Warchocki S."/>
            <person name="Wright E.M."/>
            <person name="Allred A.F."/>
            <person name="Ahlstrom C."/>
            <person name="Manuel C.S."/>
            <person name="Stasiewicz M.J."/>
            <person name="Burrell A."/>
            <person name="Roof S."/>
            <person name="Strawn L."/>
            <person name="Fortes E.D."/>
            <person name="Nightingale K.K."/>
            <person name="Kephart D."/>
            <person name="Wiedmann M."/>
        </authorList>
    </citation>
    <scope>NUCLEOTIDE SEQUENCE [LARGE SCALE GENOMIC DNA]</scope>
    <source>
        <strain evidence="1 2">FSL S10-1188</strain>
    </source>
</reference>
<dbReference type="PATRIC" id="fig|1265818.5.peg.3184"/>
<name>W7B9N0_9LIST</name>
<dbReference type="AlphaFoldDB" id="W7B9N0"/>
<dbReference type="RefSeq" id="WP_036074486.1">
    <property type="nucleotide sequence ID" value="NZ_AOCG01000022.1"/>
</dbReference>
<accession>W7B9N0</accession>
<dbReference type="EMBL" id="AOCG01000022">
    <property type="protein sequence ID" value="EUJ16608.1"/>
    <property type="molecule type" value="Genomic_DNA"/>
</dbReference>
<comment type="caution">
    <text evidence="1">The sequence shown here is derived from an EMBL/GenBank/DDBJ whole genome shotgun (WGS) entry which is preliminary data.</text>
</comment>
<organism evidence="1 2">
    <name type="scientific">Listeria aquatica FSL S10-1188</name>
    <dbReference type="NCBI Taxonomy" id="1265818"/>
    <lineage>
        <taxon>Bacteria</taxon>
        <taxon>Bacillati</taxon>
        <taxon>Bacillota</taxon>
        <taxon>Bacilli</taxon>
        <taxon>Bacillales</taxon>
        <taxon>Listeriaceae</taxon>
        <taxon>Listeria</taxon>
    </lineage>
</organism>
<dbReference type="STRING" id="1265818.MAQA_15766"/>
<sequence length="78" mass="9441">MKKDLQKNEKLISTKFEVKGIPATGFYDFRISYLAENQKTNKKRFKYEQTVTFEKIHEYEKKQKLKMELMEKDGSVER</sequence>
<protein>
    <submittedName>
        <fullName evidence="1">Uncharacterized protein</fullName>
    </submittedName>
</protein>
<keyword evidence="2" id="KW-1185">Reference proteome</keyword>
<proteinExistence type="predicted"/>
<gene>
    <name evidence="1" type="ORF">MAQA_15766</name>
</gene>
<evidence type="ECO:0000313" key="2">
    <source>
        <dbReference type="Proteomes" id="UP000019246"/>
    </source>
</evidence>
<evidence type="ECO:0000313" key="1">
    <source>
        <dbReference type="EMBL" id="EUJ16608.1"/>
    </source>
</evidence>
<dbReference type="Proteomes" id="UP000019246">
    <property type="component" value="Unassembled WGS sequence"/>
</dbReference>